<evidence type="ECO:0000313" key="3">
    <source>
        <dbReference type="Proteomes" id="UP000579281"/>
    </source>
</evidence>
<dbReference type="InterPro" id="IPR014433">
    <property type="entry name" value="CooC"/>
</dbReference>
<evidence type="ECO:0000313" key="2">
    <source>
        <dbReference type="EMBL" id="MBB6215162.1"/>
    </source>
</evidence>
<dbReference type="GO" id="GO:0009898">
    <property type="term" value="C:cytoplasmic side of plasma membrane"/>
    <property type="evidence" value="ECO:0007669"/>
    <property type="project" value="TreeGrafter"/>
</dbReference>
<dbReference type="SUPFAM" id="SSF52540">
    <property type="entry name" value="P-loop containing nucleoside triphosphate hydrolases"/>
    <property type="match status" value="1"/>
</dbReference>
<keyword evidence="3" id="KW-1185">Reference proteome</keyword>
<protein>
    <submittedName>
        <fullName evidence="2">CO dehydrogenase maturation factor</fullName>
    </submittedName>
</protein>
<dbReference type="EMBL" id="JACHEN010000006">
    <property type="protein sequence ID" value="MBB6215162.1"/>
    <property type="molecule type" value="Genomic_DNA"/>
</dbReference>
<organism evidence="2 3">
    <name type="scientific">Anaerosolibacter carboniphilus</name>
    <dbReference type="NCBI Taxonomy" id="1417629"/>
    <lineage>
        <taxon>Bacteria</taxon>
        <taxon>Bacillati</taxon>
        <taxon>Bacillota</taxon>
        <taxon>Clostridia</taxon>
        <taxon>Peptostreptococcales</taxon>
        <taxon>Thermotaleaceae</taxon>
        <taxon>Anaerosolibacter</taxon>
    </lineage>
</organism>
<gene>
    <name evidence="2" type="ORF">HNQ80_001251</name>
</gene>
<name>A0A841KW67_9FIRM</name>
<dbReference type="PANTHER" id="PTHR43384">
    <property type="entry name" value="SEPTUM SITE-DETERMINING PROTEIN MIND HOMOLOG, CHLOROPLASTIC-RELATED"/>
    <property type="match status" value="1"/>
</dbReference>
<dbReference type="Proteomes" id="UP000579281">
    <property type="component" value="Unassembled WGS sequence"/>
</dbReference>
<accession>A0A841KW67</accession>
<feature type="domain" description="CobQ/CobB/MinD/ParA nucleotide binding" evidence="1">
    <location>
        <begin position="5"/>
        <end position="233"/>
    </location>
</feature>
<proteinExistence type="predicted"/>
<dbReference type="Pfam" id="PF01656">
    <property type="entry name" value="CbiA"/>
    <property type="match status" value="1"/>
</dbReference>
<sequence length="255" mass="27619">MGYKIAVAGKGGTGKTSLTGLLIDYLVKAGEKPILAVDADANANLNEVLGEELEITIGELKEEINRAEASGSGFPGGMTKADYMKLRLNAAIVEGNGYDMLVMGRTQGEGCYCYVNGLLKTQLDLLTKNYKYFVIDNEAGMEHLSRGTVKDINTLLLVSDCSTRGIQAAGRIRKLVGELRLKIPQVYLIVNRAPQGELNEGIKAEIEKQELELIGVVPMDPMIYEYDSNGKPLVKLPENAVSRQAIGEIIAKLGL</sequence>
<dbReference type="InterPro" id="IPR027417">
    <property type="entry name" value="P-loop_NTPase"/>
</dbReference>
<dbReference type="GO" id="GO:0005524">
    <property type="term" value="F:ATP binding"/>
    <property type="evidence" value="ECO:0007669"/>
    <property type="project" value="TreeGrafter"/>
</dbReference>
<dbReference type="InterPro" id="IPR050625">
    <property type="entry name" value="ParA/MinD_ATPase"/>
</dbReference>
<dbReference type="AlphaFoldDB" id="A0A841KW67"/>
<comment type="caution">
    <text evidence="2">The sequence shown here is derived from an EMBL/GenBank/DDBJ whole genome shotgun (WGS) entry which is preliminary data.</text>
</comment>
<dbReference type="GO" id="GO:0051782">
    <property type="term" value="P:negative regulation of cell division"/>
    <property type="evidence" value="ECO:0007669"/>
    <property type="project" value="TreeGrafter"/>
</dbReference>
<dbReference type="PIRSF" id="PIRSF005647">
    <property type="entry name" value="CooC"/>
    <property type="match status" value="1"/>
</dbReference>
<dbReference type="InterPro" id="IPR002586">
    <property type="entry name" value="CobQ/CobB/MinD/ParA_Nub-bd_dom"/>
</dbReference>
<dbReference type="GO" id="GO:0016887">
    <property type="term" value="F:ATP hydrolysis activity"/>
    <property type="evidence" value="ECO:0007669"/>
    <property type="project" value="TreeGrafter"/>
</dbReference>
<dbReference type="RefSeq" id="WP_184309215.1">
    <property type="nucleotide sequence ID" value="NZ_JACHEN010000006.1"/>
</dbReference>
<dbReference type="GO" id="GO:0005829">
    <property type="term" value="C:cytosol"/>
    <property type="evidence" value="ECO:0007669"/>
    <property type="project" value="TreeGrafter"/>
</dbReference>
<evidence type="ECO:0000259" key="1">
    <source>
        <dbReference type="Pfam" id="PF01656"/>
    </source>
</evidence>
<reference evidence="2 3" key="1">
    <citation type="submission" date="2020-08" db="EMBL/GenBank/DDBJ databases">
        <title>Genomic Encyclopedia of Type Strains, Phase IV (KMG-IV): sequencing the most valuable type-strain genomes for metagenomic binning, comparative biology and taxonomic classification.</title>
        <authorList>
            <person name="Goeker M."/>
        </authorList>
    </citation>
    <scope>NUCLEOTIDE SEQUENCE [LARGE SCALE GENOMIC DNA]</scope>
    <source>
        <strain evidence="2 3">DSM 103526</strain>
    </source>
</reference>
<dbReference type="Gene3D" id="3.40.50.300">
    <property type="entry name" value="P-loop containing nucleotide triphosphate hydrolases"/>
    <property type="match status" value="1"/>
</dbReference>
<dbReference type="PANTHER" id="PTHR43384:SF7">
    <property type="entry name" value="CARBON-MONOXIDE DEHYDROGENASE ACCESSORY PROTEIN"/>
    <property type="match status" value="1"/>
</dbReference>
<dbReference type="CDD" id="cd02034">
    <property type="entry name" value="CooC1"/>
    <property type="match status" value="1"/>
</dbReference>